<proteinExistence type="predicted"/>
<evidence type="ECO:0000313" key="2">
    <source>
        <dbReference type="EMBL" id="PON74356.1"/>
    </source>
</evidence>
<comment type="caution">
    <text evidence="2">The sequence shown here is derived from an EMBL/GenBank/DDBJ whole genome shotgun (WGS) entry which is preliminary data.</text>
</comment>
<evidence type="ECO:0000313" key="3">
    <source>
        <dbReference type="Proteomes" id="UP000237105"/>
    </source>
</evidence>
<evidence type="ECO:0000256" key="1">
    <source>
        <dbReference type="SAM" id="SignalP"/>
    </source>
</evidence>
<sequence length="71" mass="8343">MLWIGKVLTFSFLFFSFDSEIRTRKALYTEKMEQGRQHGTFIRYHQLQIMTLGNDGALWQLQQIGDNLTAT</sequence>
<dbReference type="EMBL" id="JXTB01000029">
    <property type="protein sequence ID" value="PON74356.1"/>
    <property type="molecule type" value="Genomic_DNA"/>
</dbReference>
<accession>A0A2P5DM48</accession>
<organism evidence="2 3">
    <name type="scientific">Parasponia andersonii</name>
    <name type="common">Sponia andersonii</name>
    <dbReference type="NCBI Taxonomy" id="3476"/>
    <lineage>
        <taxon>Eukaryota</taxon>
        <taxon>Viridiplantae</taxon>
        <taxon>Streptophyta</taxon>
        <taxon>Embryophyta</taxon>
        <taxon>Tracheophyta</taxon>
        <taxon>Spermatophyta</taxon>
        <taxon>Magnoliopsida</taxon>
        <taxon>eudicotyledons</taxon>
        <taxon>Gunneridae</taxon>
        <taxon>Pentapetalae</taxon>
        <taxon>rosids</taxon>
        <taxon>fabids</taxon>
        <taxon>Rosales</taxon>
        <taxon>Cannabaceae</taxon>
        <taxon>Parasponia</taxon>
    </lineage>
</organism>
<dbReference type="AlphaFoldDB" id="A0A2P5DM48"/>
<feature type="signal peptide" evidence="1">
    <location>
        <begin position="1"/>
        <end position="23"/>
    </location>
</feature>
<reference evidence="3" key="1">
    <citation type="submission" date="2016-06" db="EMBL/GenBank/DDBJ databases">
        <title>Parallel loss of symbiosis genes in relatives of nitrogen-fixing non-legume Parasponia.</title>
        <authorList>
            <person name="Van Velzen R."/>
            <person name="Holmer R."/>
            <person name="Bu F."/>
            <person name="Rutten L."/>
            <person name="Van Zeijl A."/>
            <person name="Liu W."/>
            <person name="Santuari L."/>
            <person name="Cao Q."/>
            <person name="Sharma T."/>
            <person name="Shen D."/>
            <person name="Roswanjaya Y."/>
            <person name="Wardhani T."/>
            <person name="Kalhor M.S."/>
            <person name="Jansen J."/>
            <person name="Van den Hoogen J."/>
            <person name="Gungor B."/>
            <person name="Hartog M."/>
            <person name="Hontelez J."/>
            <person name="Verver J."/>
            <person name="Yang W.-C."/>
            <person name="Schijlen E."/>
            <person name="Repin R."/>
            <person name="Schilthuizen M."/>
            <person name="Schranz E."/>
            <person name="Heidstra R."/>
            <person name="Miyata K."/>
            <person name="Fedorova E."/>
            <person name="Kohlen W."/>
            <person name="Bisseling T."/>
            <person name="Smit S."/>
            <person name="Geurts R."/>
        </authorList>
    </citation>
    <scope>NUCLEOTIDE SEQUENCE [LARGE SCALE GENOMIC DNA]</scope>
    <source>
        <strain evidence="3">cv. WU1-14</strain>
    </source>
</reference>
<keyword evidence="3" id="KW-1185">Reference proteome</keyword>
<feature type="chain" id="PRO_5015185782" description="Secreted protein" evidence="1">
    <location>
        <begin position="24"/>
        <end position="71"/>
    </location>
</feature>
<keyword evidence="1" id="KW-0732">Signal</keyword>
<gene>
    <name evidence="2" type="ORF">PanWU01x14_051880</name>
</gene>
<protein>
    <recommendedName>
        <fullName evidence="4">Secreted protein</fullName>
    </recommendedName>
</protein>
<dbReference type="Proteomes" id="UP000237105">
    <property type="component" value="Unassembled WGS sequence"/>
</dbReference>
<name>A0A2P5DM48_PARAD</name>
<evidence type="ECO:0008006" key="4">
    <source>
        <dbReference type="Google" id="ProtNLM"/>
    </source>
</evidence>